<comment type="caution">
    <text evidence="8">The sequence shown here is derived from an EMBL/GenBank/DDBJ whole genome shotgun (WGS) entry which is preliminary data.</text>
</comment>
<feature type="compositionally biased region" description="Basic and acidic residues" evidence="5">
    <location>
        <begin position="606"/>
        <end position="615"/>
    </location>
</feature>
<keyword evidence="1" id="KW-0479">Metal-binding</keyword>
<evidence type="ECO:0000256" key="3">
    <source>
        <dbReference type="ARBA" id="ARBA00022833"/>
    </source>
</evidence>
<dbReference type="EMBL" id="PKSG01000359">
    <property type="protein sequence ID" value="POR36130.1"/>
    <property type="molecule type" value="Genomic_DNA"/>
</dbReference>
<dbReference type="PANTHER" id="PTHR14155:SF627">
    <property type="entry name" value="OS06G0192800 PROTEIN"/>
    <property type="match status" value="1"/>
</dbReference>
<dbReference type="GO" id="GO:0008270">
    <property type="term" value="F:zinc ion binding"/>
    <property type="evidence" value="ECO:0007669"/>
    <property type="project" value="UniProtKB-KW"/>
</dbReference>
<feature type="region of interest" description="Disordered" evidence="5">
    <location>
        <begin position="606"/>
        <end position="627"/>
    </location>
</feature>
<keyword evidence="2 4" id="KW-0863">Zinc-finger</keyword>
<dbReference type="Gene3D" id="3.30.40.10">
    <property type="entry name" value="Zinc/RING finger domain, C3HC4 (zinc finger)"/>
    <property type="match status" value="1"/>
</dbReference>
<evidence type="ECO:0000256" key="6">
    <source>
        <dbReference type="SAM" id="Phobius"/>
    </source>
</evidence>
<reference evidence="8 9" key="1">
    <citation type="submission" date="2018-01" db="EMBL/GenBank/DDBJ databases">
        <title>Harnessing the power of phylogenomics to disentangle the directionality and signatures of interkingdom host jumping in the parasitic fungal genus Tolypocladium.</title>
        <authorList>
            <person name="Quandt C.A."/>
            <person name="Patterson W."/>
            <person name="Spatafora J.W."/>
        </authorList>
    </citation>
    <scope>NUCLEOTIDE SEQUENCE [LARGE SCALE GENOMIC DNA]</scope>
    <source>
        <strain evidence="8 9">NRBC 100945</strain>
    </source>
</reference>
<dbReference type="InterPro" id="IPR001841">
    <property type="entry name" value="Znf_RING"/>
</dbReference>
<organism evidence="8 9">
    <name type="scientific">Tolypocladium paradoxum</name>
    <dbReference type="NCBI Taxonomy" id="94208"/>
    <lineage>
        <taxon>Eukaryota</taxon>
        <taxon>Fungi</taxon>
        <taxon>Dikarya</taxon>
        <taxon>Ascomycota</taxon>
        <taxon>Pezizomycotina</taxon>
        <taxon>Sordariomycetes</taxon>
        <taxon>Hypocreomycetidae</taxon>
        <taxon>Hypocreales</taxon>
        <taxon>Ophiocordycipitaceae</taxon>
        <taxon>Tolypocladium</taxon>
    </lineage>
</organism>
<keyword evidence="6" id="KW-0812">Transmembrane</keyword>
<dbReference type="PANTHER" id="PTHR14155">
    <property type="entry name" value="RING FINGER DOMAIN-CONTAINING"/>
    <property type="match status" value="1"/>
</dbReference>
<feature type="region of interest" description="Disordered" evidence="5">
    <location>
        <begin position="357"/>
        <end position="421"/>
    </location>
</feature>
<evidence type="ECO:0000256" key="2">
    <source>
        <dbReference type="ARBA" id="ARBA00022771"/>
    </source>
</evidence>
<dbReference type="SUPFAM" id="SSF57850">
    <property type="entry name" value="RING/U-box"/>
    <property type="match status" value="1"/>
</dbReference>
<dbReference type="STRING" id="94208.A0A2S4L109"/>
<accession>A0A2S4L109</accession>
<dbReference type="InterPro" id="IPR013083">
    <property type="entry name" value="Znf_RING/FYVE/PHD"/>
</dbReference>
<feature type="region of interest" description="Disordered" evidence="5">
    <location>
        <begin position="522"/>
        <end position="576"/>
    </location>
</feature>
<name>A0A2S4L109_9HYPO</name>
<evidence type="ECO:0000259" key="7">
    <source>
        <dbReference type="PROSITE" id="PS50089"/>
    </source>
</evidence>
<keyword evidence="9" id="KW-1185">Reference proteome</keyword>
<evidence type="ECO:0000313" key="9">
    <source>
        <dbReference type="Proteomes" id="UP000237481"/>
    </source>
</evidence>
<proteinExistence type="predicted"/>
<dbReference type="Proteomes" id="UP000237481">
    <property type="component" value="Unassembled WGS sequence"/>
</dbReference>
<sequence length="662" mass="72900">AHRDSKWLVCLPVLEPLCAVPASSHVDSLLLLLLLSWSSRRTVVCPHCLGDADHDGAAQQSSPRSPLTCRQTSIQQPSMGWRTHGSLDACQEHHQLVGYEARISTNLTTLTTNSIEKLDGKFGGLLFIPQVTAVPSCDAQQYDFIPRNVTRRQQLPPGNFNVIAIAPWFSIECTLAYLRSAGQGSIRGFIFYKPNNSTNKPQEVDSPVWNLEDGGAWRKNNRFPIFAVPGLEGHRLVTQLSLYSGTVNQVPHGEEISQLYGPNPNDYVRIWTDLTMSNPTNIPAVWSFVLIVIGALLLIISAVSLTMHFVQRRNRKTLKRRVQSGEVDLEAMGIKRLTVPASHVKAFPLFTYNAEPDQVKAPPSPSSPGDNQSPHATKSSRKSRRSEQRSASSDTLTPGTAHSVRSIRSKRRSITGTGGSTATNYQPKCHICLASFEHKSSIIRELSCGHIFHPACIDEFLTQNSSLCPMCKHCMLPRGYSPRITNGMVRRERAVRRLRERVDVEDASLDSGLKEWSKRLFSSSGHATTRTPSDVAMAPLPPSRAAPESHVGTDSTLAEGTKAPTAAPEGTADCAGQDATPATASAVMGRFRKAMPRALRLLPTHQEVDEPKEQIPVEGSSPSSFARERMREIAAKNAPFDDPDYQRPKWRRALSKAFPGFT</sequence>
<dbReference type="SMART" id="SM00184">
    <property type="entry name" value="RING"/>
    <property type="match status" value="1"/>
</dbReference>
<evidence type="ECO:0000313" key="8">
    <source>
        <dbReference type="EMBL" id="POR36130.1"/>
    </source>
</evidence>
<dbReference type="Pfam" id="PF13639">
    <property type="entry name" value="zf-RING_2"/>
    <property type="match status" value="1"/>
</dbReference>
<feature type="compositionally biased region" description="Polar residues" evidence="5">
    <location>
        <begin position="522"/>
        <end position="532"/>
    </location>
</feature>
<evidence type="ECO:0000256" key="5">
    <source>
        <dbReference type="SAM" id="MobiDB-lite"/>
    </source>
</evidence>
<feature type="transmembrane region" description="Helical" evidence="6">
    <location>
        <begin position="285"/>
        <end position="310"/>
    </location>
</feature>
<gene>
    <name evidence="8" type="ORF">TPAR_03673</name>
</gene>
<evidence type="ECO:0000256" key="4">
    <source>
        <dbReference type="PROSITE-ProRule" id="PRU00175"/>
    </source>
</evidence>
<keyword evidence="6" id="KW-0472">Membrane</keyword>
<feature type="domain" description="RING-type" evidence="7">
    <location>
        <begin position="429"/>
        <end position="472"/>
    </location>
</feature>
<keyword evidence="3" id="KW-0862">Zinc</keyword>
<protein>
    <submittedName>
        <fullName evidence="8">RING finger membrane protein</fullName>
    </submittedName>
</protein>
<evidence type="ECO:0000256" key="1">
    <source>
        <dbReference type="ARBA" id="ARBA00022723"/>
    </source>
</evidence>
<dbReference type="OrthoDB" id="21204at2759"/>
<dbReference type="InterPro" id="IPR053238">
    <property type="entry name" value="RING-H2_zinc_finger"/>
</dbReference>
<dbReference type="AlphaFoldDB" id="A0A2S4L109"/>
<feature type="compositionally biased region" description="Polar residues" evidence="5">
    <location>
        <begin position="367"/>
        <end position="377"/>
    </location>
</feature>
<feature type="non-terminal residue" evidence="8">
    <location>
        <position position="1"/>
    </location>
</feature>
<keyword evidence="6" id="KW-1133">Transmembrane helix</keyword>
<dbReference type="PROSITE" id="PS50089">
    <property type="entry name" value="ZF_RING_2"/>
    <property type="match status" value="1"/>
</dbReference>